<keyword evidence="3" id="KW-0067">ATP-binding</keyword>
<dbReference type="InterPro" id="IPR027417">
    <property type="entry name" value="P-loop_NTPase"/>
</dbReference>
<keyword evidence="6" id="KW-1185">Reference proteome</keyword>
<dbReference type="Pfam" id="PF00437">
    <property type="entry name" value="T2SSE"/>
    <property type="match status" value="1"/>
</dbReference>
<organism evidence="5 6">
    <name type="scientific">Enterococcus saccharolyticus subsp. saccharolyticus ATCC 43076</name>
    <dbReference type="NCBI Taxonomy" id="1139996"/>
    <lineage>
        <taxon>Bacteria</taxon>
        <taxon>Bacillati</taxon>
        <taxon>Bacillota</taxon>
        <taxon>Bacilli</taxon>
        <taxon>Lactobacillales</taxon>
        <taxon>Enterococcaceae</taxon>
        <taxon>Enterococcus</taxon>
    </lineage>
</organism>
<feature type="domain" description="Bacterial type II secretion system protein E" evidence="4">
    <location>
        <begin position="197"/>
        <end position="211"/>
    </location>
</feature>
<comment type="similarity">
    <text evidence="1">Belongs to the GSP E family.</text>
</comment>
<dbReference type="InterPro" id="IPR003593">
    <property type="entry name" value="AAA+_ATPase"/>
</dbReference>
<sequence>MDIQVLSDELIAYGMAHHMQDLYIYSLGESGDILFRQSTTTEHYRHLPLATIQQLIARFKYLGEMDVGEKRKAQLGAITYQLDDVQQRLRLSSVGDYRGQESMVIRFLHSTQRQMNYFFPEDLAVIQEQIQQKVGLYLFSGPTGSGKTTLMYELAKRCTGQVITIEDPVEIEEAAFLQLQTNEKIGQTYDQLIKLALRHRPDLLIIGEIRDQVTAFAAIRAALTGHTVLATVHAKGLQETKSRLLDLVGTDTELKHCLNGVLYQQLFTHTADETKALLGYEFFFEKYCKESFRKRYEQLKRQGIIHEKRNFS</sequence>
<name>S0JCZ2_9ENTE</name>
<dbReference type="SUPFAM" id="SSF52540">
    <property type="entry name" value="P-loop containing nucleoside triphosphate hydrolases"/>
    <property type="match status" value="1"/>
</dbReference>
<dbReference type="Proteomes" id="UP000014136">
    <property type="component" value="Unassembled WGS sequence"/>
</dbReference>
<evidence type="ECO:0000313" key="5">
    <source>
        <dbReference type="EMBL" id="EOT26450.1"/>
    </source>
</evidence>
<dbReference type="PANTHER" id="PTHR30258:SF2">
    <property type="entry name" value="COMG OPERON PROTEIN 1"/>
    <property type="match status" value="1"/>
</dbReference>
<keyword evidence="2" id="KW-0547">Nucleotide-binding</keyword>
<dbReference type="RefSeq" id="WP_016175986.1">
    <property type="nucleotide sequence ID" value="NZ_KE136390.1"/>
</dbReference>
<evidence type="ECO:0000256" key="1">
    <source>
        <dbReference type="ARBA" id="ARBA00006611"/>
    </source>
</evidence>
<evidence type="ECO:0000313" key="6">
    <source>
        <dbReference type="Proteomes" id="UP000014136"/>
    </source>
</evidence>
<evidence type="ECO:0000259" key="4">
    <source>
        <dbReference type="PROSITE" id="PS00662"/>
    </source>
</evidence>
<dbReference type="eggNOG" id="COG2804">
    <property type="taxonomic scope" value="Bacteria"/>
</dbReference>
<comment type="caution">
    <text evidence="5">The sequence shown here is derived from an EMBL/GenBank/DDBJ whole genome shotgun (WGS) entry which is preliminary data.</text>
</comment>
<dbReference type="PROSITE" id="PS00662">
    <property type="entry name" value="T2SP_E"/>
    <property type="match status" value="1"/>
</dbReference>
<dbReference type="Gene3D" id="3.30.450.90">
    <property type="match status" value="1"/>
</dbReference>
<dbReference type="HOGENOM" id="CLU_013446_3_1_9"/>
<evidence type="ECO:0000256" key="2">
    <source>
        <dbReference type="ARBA" id="ARBA00022741"/>
    </source>
</evidence>
<dbReference type="PATRIC" id="fig|1139996.3.peg.2188"/>
<dbReference type="GO" id="GO:0005886">
    <property type="term" value="C:plasma membrane"/>
    <property type="evidence" value="ECO:0007669"/>
    <property type="project" value="TreeGrafter"/>
</dbReference>
<evidence type="ECO:0000256" key="3">
    <source>
        <dbReference type="ARBA" id="ARBA00022840"/>
    </source>
</evidence>
<gene>
    <name evidence="5" type="ORF">OMQ_02225</name>
</gene>
<dbReference type="AlphaFoldDB" id="S0JCZ2"/>
<dbReference type="NCBIfam" id="NF041000">
    <property type="entry name" value="ATPase_ComGA"/>
    <property type="match status" value="1"/>
</dbReference>
<dbReference type="InterPro" id="IPR047667">
    <property type="entry name" value="ATPase_ComGA"/>
</dbReference>
<dbReference type="GO" id="GO:0005524">
    <property type="term" value="F:ATP binding"/>
    <property type="evidence" value="ECO:0007669"/>
    <property type="project" value="UniProtKB-KW"/>
</dbReference>
<protein>
    <recommendedName>
        <fullName evidence="4">Bacterial type II secretion system protein E domain-containing protein</fullName>
    </recommendedName>
</protein>
<dbReference type="PANTHER" id="PTHR30258">
    <property type="entry name" value="TYPE II SECRETION SYSTEM PROTEIN GSPE-RELATED"/>
    <property type="match status" value="1"/>
</dbReference>
<reference evidence="5 6" key="1">
    <citation type="submission" date="2013-03" db="EMBL/GenBank/DDBJ databases">
        <title>The Genome Sequence of Enterococcus saccharolyticus ATCC_43076 (Illumina only assembly).</title>
        <authorList>
            <consortium name="The Broad Institute Genomics Platform"/>
            <consortium name="The Broad Institute Genome Sequencing Center for Infectious Disease"/>
            <person name="Earl A."/>
            <person name="Russ C."/>
            <person name="Gilmore M."/>
            <person name="Surin D."/>
            <person name="Walker B."/>
            <person name="Young S."/>
            <person name="Zeng Q."/>
            <person name="Gargeya S."/>
            <person name="Fitzgerald M."/>
            <person name="Haas B."/>
            <person name="Abouelleil A."/>
            <person name="Allen A.W."/>
            <person name="Alvarado L."/>
            <person name="Arachchi H.M."/>
            <person name="Berlin A.M."/>
            <person name="Chapman S.B."/>
            <person name="Gainer-Dewar J."/>
            <person name="Goldberg J."/>
            <person name="Griggs A."/>
            <person name="Gujja S."/>
            <person name="Hansen M."/>
            <person name="Howarth C."/>
            <person name="Imamovic A."/>
            <person name="Ireland A."/>
            <person name="Larimer J."/>
            <person name="McCowan C."/>
            <person name="Murphy C."/>
            <person name="Pearson M."/>
            <person name="Poon T.W."/>
            <person name="Priest M."/>
            <person name="Roberts A."/>
            <person name="Saif S."/>
            <person name="Shea T."/>
            <person name="Sisk P."/>
            <person name="Sykes S."/>
            <person name="Wortman J."/>
            <person name="Nusbaum C."/>
            <person name="Birren B."/>
        </authorList>
    </citation>
    <scope>NUCLEOTIDE SEQUENCE [LARGE SCALE GENOMIC DNA]</scope>
    <source>
        <strain evidence="5 6">ATCC 43076</strain>
    </source>
</reference>
<dbReference type="STRING" id="41997.RV16_GL002097"/>
<dbReference type="GO" id="GO:0016887">
    <property type="term" value="F:ATP hydrolysis activity"/>
    <property type="evidence" value="ECO:0007669"/>
    <property type="project" value="TreeGrafter"/>
</dbReference>
<accession>S0JCZ2</accession>
<dbReference type="CDD" id="cd01129">
    <property type="entry name" value="PulE-GspE-like"/>
    <property type="match status" value="1"/>
</dbReference>
<dbReference type="Gene3D" id="3.40.50.300">
    <property type="entry name" value="P-loop containing nucleotide triphosphate hydrolases"/>
    <property type="match status" value="1"/>
</dbReference>
<dbReference type="EMBL" id="AHYT01000010">
    <property type="protein sequence ID" value="EOT26450.1"/>
    <property type="molecule type" value="Genomic_DNA"/>
</dbReference>
<proteinExistence type="inferred from homology"/>
<dbReference type="InterPro" id="IPR001482">
    <property type="entry name" value="T2SS/T4SS_dom"/>
</dbReference>
<dbReference type="OrthoDB" id="9808272at2"/>
<dbReference type="SMART" id="SM00382">
    <property type="entry name" value="AAA"/>
    <property type="match status" value="1"/>
</dbReference>